<reference evidence="1 2" key="1">
    <citation type="submission" date="2015-01" db="EMBL/GenBank/DDBJ databases">
        <title>Evolution of Trichinella species and genotypes.</title>
        <authorList>
            <person name="Korhonen P.K."/>
            <person name="Edoardo P."/>
            <person name="Giuseppe L.R."/>
            <person name="Gasser R.B."/>
        </authorList>
    </citation>
    <scope>NUCLEOTIDE SEQUENCE [LARGE SCALE GENOMIC DNA]</scope>
    <source>
        <strain evidence="1">ISS120</strain>
    </source>
</reference>
<evidence type="ECO:0000313" key="1">
    <source>
        <dbReference type="EMBL" id="KRY56141.1"/>
    </source>
</evidence>
<comment type="caution">
    <text evidence="1">The sequence shown here is derived from an EMBL/GenBank/DDBJ whole genome shotgun (WGS) entry which is preliminary data.</text>
</comment>
<dbReference type="EMBL" id="JYDI01000046">
    <property type="protein sequence ID" value="KRY56141.1"/>
    <property type="molecule type" value="Genomic_DNA"/>
</dbReference>
<organism evidence="1 2">
    <name type="scientific">Trichinella britovi</name>
    <name type="common">Parasitic roundworm</name>
    <dbReference type="NCBI Taxonomy" id="45882"/>
    <lineage>
        <taxon>Eukaryota</taxon>
        <taxon>Metazoa</taxon>
        <taxon>Ecdysozoa</taxon>
        <taxon>Nematoda</taxon>
        <taxon>Enoplea</taxon>
        <taxon>Dorylaimia</taxon>
        <taxon>Trichinellida</taxon>
        <taxon>Trichinellidae</taxon>
        <taxon>Trichinella</taxon>
    </lineage>
</organism>
<keyword evidence="2" id="KW-1185">Reference proteome</keyword>
<dbReference type="AlphaFoldDB" id="A0A0V1D3Y5"/>
<dbReference type="Proteomes" id="UP000054653">
    <property type="component" value="Unassembled WGS sequence"/>
</dbReference>
<protein>
    <submittedName>
        <fullName evidence="1">Uncharacterized protein</fullName>
    </submittedName>
</protein>
<name>A0A0V1D3Y5_TRIBR</name>
<gene>
    <name evidence="1" type="ORF">T03_17583</name>
</gene>
<evidence type="ECO:0000313" key="2">
    <source>
        <dbReference type="Proteomes" id="UP000054653"/>
    </source>
</evidence>
<sequence length="80" mass="9372">MVSQEDNRYRLEKRTPSSATNILEVELYSSHTELPILEKLLACENVPVFFHTVLPEERYLFSYFNQAEDHAHSRIPPLPL</sequence>
<proteinExistence type="predicted"/>
<accession>A0A0V1D3Y5</accession>